<name>A0ABP0ZYJ7_9BRYO</name>
<accession>A0ABP0ZYJ7</accession>
<organism evidence="2 3">
    <name type="scientific">Sphagnum jensenii</name>
    <dbReference type="NCBI Taxonomy" id="128206"/>
    <lineage>
        <taxon>Eukaryota</taxon>
        <taxon>Viridiplantae</taxon>
        <taxon>Streptophyta</taxon>
        <taxon>Embryophyta</taxon>
        <taxon>Bryophyta</taxon>
        <taxon>Sphagnophytina</taxon>
        <taxon>Sphagnopsida</taxon>
        <taxon>Sphagnales</taxon>
        <taxon>Sphagnaceae</taxon>
        <taxon>Sphagnum</taxon>
    </lineage>
</organism>
<protein>
    <submittedName>
        <fullName evidence="2">Uncharacterized protein</fullName>
    </submittedName>
</protein>
<dbReference type="EMBL" id="CAXHBF010000287">
    <property type="protein sequence ID" value="CAK9855761.1"/>
    <property type="molecule type" value="Genomic_DNA"/>
</dbReference>
<comment type="caution">
    <text evidence="2">The sequence shown here is derived from an EMBL/GenBank/DDBJ whole genome shotgun (WGS) entry which is preliminary data.</text>
</comment>
<proteinExistence type="predicted"/>
<evidence type="ECO:0000313" key="2">
    <source>
        <dbReference type="EMBL" id="CAK9855761.1"/>
    </source>
</evidence>
<evidence type="ECO:0000313" key="3">
    <source>
        <dbReference type="Proteomes" id="UP001497522"/>
    </source>
</evidence>
<feature type="region of interest" description="Disordered" evidence="1">
    <location>
        <begin position="126"/>
        <end position="147"/>
    </location>
</feature>
<dbReference type="Proteomes" id="UP001497522">
    <property type="component" value="Unassembled WGS sequence"/>
</dbReference>
<gene>
    <name evidence="2" type="ORF">CSSPJE1EN2_LOCUS25693</name>
</gene>
<sequence length="197" mass="22208">MAAIKRVATKSKAKAEFEDELNSVAKLSGVRGRKSVMDNNKSEIDDQLAAVKSSGDTVWVHNISGAEFHIPPISLKPEDADSAEVFEVDEVKPYDKSELENKRAKKCLMDKKLRIVSEEEVAQIEKAREKNKNRSGKAVTGLHPSGLPMNKKAAIDYIFSVNDLDELESYAQEDDREWLQDMIEARIEELEEEDIED</sequence>
<reference evidence="2" key="1">
    <citation type="submission" date="2024-03" db="EMBL/GenBank/DDBJ databases">
        <authorList>
            <consortium name="ELIXIR-Norway"/>
            <consortium name="Elixir Norway"/>
        </authorList>
    </citation>
    <scope>NUCLEOTIDE SEQUENCE</scope>
</reference>
<keyword evidence="3" id="KW-1185">Reference proteome</keyword>
<evidence type="ECO:0000256" key="1">
    <source>
        <dbReference type="SAM" id="MobiDB-lite"/>
    </source>
</evidence>